<dbReference type="InterPro" id="IPR025288">
    <property type="entry name" value="DUF4080"/>
</dbReference>
<keyword evidence="2" id="KW-0949">S-adenosyl-L-methionine</keyword>
<evidence type="ECO:0000256" key="3">
    <source>
        <dbReference type="ARBA" id="ARBA00022723"/>
    </source>
</evidence>
<feature type="domain" description="Radical SAM core" evidence="7">
    <location>
        <begin position="158"/>
        <end position="383"/>
    </location>
</feature>
<dbReference type="Proteomes" id="UP000002714">
    <property type="component" value="Chromosome"/>
</dbReference>
<dbReference type="GO" id="GO:0031419">
    <property type="term" value="F:cobalamin binding"/>
    <property type="evidence" value="ECO:0007669"/>
    <property type="project" value="InterPro"/>
</dbReference>
<dbReference type="PROSITE" id="PS51332">
    <property type="entry name" value="B12_BINDING"/>
    <property type="match status" value="1"/>
</dbReference>
<evidence type="ECO:0000256" key="4">
    <source>
        <dbReference type="ARBA" id="ARBA00023004"/>
    </source>
</evidence>
<dbReference type="Gene3D" id="3.80.30.20">
    <property type="entry name" value="tm_1862 like domain"/>
    <property type="match status" value="1"/>
</dbReference>
<dbReference type="STRING" id="326298.Suden_0042"/>
<comment type="cofactor">
    <cofactor evidence="1">
        <name>[4Fe-4S] cluster</name>
        <dbReference type="ChEBI" id="CHEBI:49883"/>
    </cofactor>
</comment>
<dbReference type="Gene3D" id="3.40.50.280">
    <property type="entry name" value="Cobalamin-binding domain"/>
    <property type="match status" value="1"/>
</dbReference>
<dbReference type="Pfam" id="PF02310">
    <property type="entry name" value="B12-binding"/>
    <property type="match status" value="1"/>
</dbReference>
<evidence type="ECO:0000313" key="8">
    <source>
        <dbReference type="EMBL" id="ABB43323.1"/>
    </source>
</evidence>
<dbReference type="SUPFAM" id="SSF102114">
    <property type="entry name" value="Radical SAM enzymes"/>
    <property type="match status" value="1"/>
</dbReference>
<feature type="domain" description="B12-binding" evidence="6">
    <location>
        <begin position="2"/>
        <end position="133"/>
    </location>
</feature>
<dbReference type="InterPro" id="IPR006638">
    <property type="entry name" value="Elp3/MiaA/NifB-like_rSAM"/>
</dbReference>
<dbReference type="InterPro" id="IPR058240">
    <property type="entry name" value="rSAM_sf"/>
</dbReference>
<sequence>MKKIILTTLNSRFTHTSIALRYLFANLAQLQSDALIQEFTINDAVQSIAQKLLFHNPQIIGIGVYIWNVKEVYELIHIIKKVSPATKIILGGPEVSHEPFRVNLDLADFIIQGEGDIAFYELCKNILSSNEPREKVIKMSMPSLKNITLPYRYYSDDDIKNRYIYVEASRGCPFECEFCLSSMDEKVRAFDIDKLLEEFELLWQRGARNFKFIDRTFNLNIKTATILLDFFLNKDLNEPYFAHFEVVPDHFPQSLKSKIASFKDGALQLEIGIQTLNPQIAKNISRVLNLEKIKENILFLENETHAHIHLDLIVGLPGESLESFGKNLDELVSLSGCEIQIGILKKLSGTYINRHDIEHKMIYSDIPPYDVLQTSELSFTQIGIMKRFSRFWDLTYNSGNFKQSVKLIWQDGKIFESFYDFSLWIYEQTDSTWQISLQRLGELLFKYLCEVKKLSPEFVANIMIDDMMRLQGRVVPPYLKQYTSNISPSAKKGTSGFNKRQH</sequence>
<gene>
    <name evidence="8" type="ordered locus">Suden_0042</name>
</gene>
<dbReference type="PANTHER" id="PTHR43409:SF16">
    <property type="entry name" value="SLR0320 PROTEIN"/>
    <property type="match status" value="1"/>
</dbReference>
<reference evidence="8 9" key="1">
    <citation type="journal article" date="2008" name="Appl. Environ. Microbiol.">
        <title>Genome of the epsilonproteobacterial chemolithoautotroph Sulfurimonas denitrificans.</title>
        <authorList>
            <person name="Sievert S.M."/>
            <person name="Scott K.M."/>
            <person name="Klotz M.G."/>
            <person name="Chain P.S.G."/>
            <person name="Hauser L.J."/>
            <person name="Hemp J."/>
            <person name="Huegler M."/>
            <person name="Land M."/>
            <person name="Lapidus A."/>
            <person name="Larimer F.W."/>
            <person name="Lucas S."/>
            <person name="Malfatti S.A."/>
            <person name="Meyer F."/>
            <person name="Paulsen I.T."/>
            <person name="Ren Q."/>
            <person name="Simon J."/>
            <person name="Bailey K."/>
            <person name="Diaz E."/>
            <person name="Fitzpatrick K.A."/>
            <person name="Glover B."/>
            <person name="Gwatney N."/>
            <person name="Korajkic A."/>
            <person name="Long A."/>
            <person name="Mobberley J.M."/>
            <person name="Pantry S.N."/>
            <person name="Pazder G."/>
            <person name="Peterson S."/>
            <person name="Quintanilla J.D."/>
            <person name="Sprinkle R."/>
            <person name="Stephens J."/>
            <person name="Thomas P."/>
            <person name="Vaughn R."/>
            <person name="Weber M.J."/>
            <person name="Wooten L.L."/>
        </authorList>
    </citation>
    <scope>NUCLEOTIDE SEQUENCE [LARGE SCALE GENOMIC DNA]</scope>
    <source>
        <strain evidence="9">ATCC 33889 / DSM 1251</strain>
    </source>
</reference>
<dbReference type="GO" id="GO:0046872">
    <property type="term" value="F:metal ion binding"/>
    <property type="evidence" value="ECO:0007669"/>
    <property type="project" value="UniProtKB-KW"/>
</dbReference>
<evidence type="ECO:0000259" key="7">
    <source>
        <dbReference type="PROSITE" id="PS51918"/>
    </source>
</evidence>
<dbReference type="SFLD" id="SFLDS00029">
    <property type="entry name" value="Radical_SAM"/>
    <property type="match status" value="1"/>
</dbReference>
<name>Q30UK8_SULDN</name>
<keyword evidence="4" id="KW-0408">Iron</keyword>
<evidence type="ECO:0000259" key="6">
    <source>
        <dbReference type="PROSITE" id="PS51332"/>
    </source>
</evidence>
<dbReference type="PROSITE" id="PS51918">
    <property type="entry name" value="RADICAL_SAM"/>
    <property type="match status" value="1"/>
</dbReference>
<dbReference type="GO" id="GO:0051536">
    <property type="term" value="F:iron-sulfur cluster binding"/>
    <property type="evidence" value="ECO:0007669"/>
    <property type="project" value="UniProtKB-KW"/>
</dbReference>
<keyword evidence="9" id="KW-1185">Reference proteome</keyword>
<dbReference type="InterPro" id="IPR007197">
    <property type="entry name" value="rSAM"/>
</dbReference>
<dbReference type="OrthoDB" id="9804952at2"/>
<keyword evidence="3" id="KW-0479">Metal-binding</keyword>
<dbReference type="SMART" id="SM00729">
    <property type="entry name" value="Elp3"/>
    <property type="match status" value="1"/>
</dbReference>
<protein>
    <submittedName>
        <fullName evidence="8">Radical SAM</fullName>
    </submittedName>
</protein>
<dbReference type="Pfam" id="PF04055">
    <property type="entry name" value="Radical_SAM"/>
    <property type="match status" value="1"/>
</dbReference>
<dbReference type="RefSeq" id="WP_011371678.1">
    <property type="nucleotide sequence ID" value="NC_007575.1"/>
</dbReference>
<dbReference type="eggNOG" id="COG1032">
    <property type="taxonomic scope" value="Bacteria"/>
</dbReference>
<dbReference type="InterPro" id="IPR006158">
    <property type="entry name" value="Cobalamin-bd"/>
</dbReference>
<evidence type="ECO:0000313" key="9">
    <source>
        <dbReference type="Proteomes" id="UP000002714"/>
    </source>
</evidence>
<evidence type="ECO:0000256" key="2">
    <source>
        <dbReference type="ARBA" id="ARBA00022691"/>
    </source>
</evidence>
<evidence type="ECO:0000256" key="5">
    <source>
        <dbReference type="ARBA" id="ARBA00023014"/>
    </source>
</evidence>
<dbReference type="InterPro" id="IPR051198">
    <property type="entry name" value="BchE-like"/>
</dbReference>
<dbReference type="SFLD" id="SFLDG01082">
    <property type="entry name" value="B12-binding_domain_containing"/>
    <property type="match status" value="1"/>
</dbReference>
<evidence type="ECO:0000256" key="1">
    <source>
        <dbReference type="ARBA" id="ARBA00001966"/>
    </source>
</evidence>
<dbReference type="CDD" id="cd02068">
    <property type="entry name" value="radical_SAM_B12_BD"/>
    <property type="match status" value="1"/>
</dbReference>
<dbReference type="HOGENOM" id="CLU_021572_1_1_7"/>
<dbReference type="PANTHER" id="PTHR43409">
    <property type="entry name" value="ANAEROBIC MAGNESIUM-PROTOPORPHYRIN IX MONOMETHYL ESTER CYCLASE-RELATED"/>
    <property type="match status" value="1"/>
</dbReference>
<dbReference type="GO" id="GO:0005829">
    <property type="term" value="C:cytosol"/>
    <property type="evidence" value="ECO:0007669"/>
    <property type="project" value="TreeGrafter"/>
</dbReference>
<dbReference type="GO" id="GO:0003824">
    <property type="term" value="F:catalytic activity"/>
    <property type="evidence" value="ECO:0007669"/>
    <property type="project" value="InterPro"/>
</dbReference>
<dbReference type="EMBL" id="CP000153">
    <property type="protein sequence ID" value="ABB43323.1"/>
    <property type="molecule type" value="Genomic_DNA"/>
</dbReference>
<dbReference type="AlphaFoldDB" id="Q30UK8"/>
<keyword evidence="5" id="KW-0411">Iron-sulfur</keyword>
<accession>Q30UK8</accession>
<dbReference type="KEGG" id="tdn:Suden_0042"/>
<dbReference type="Pfam" id="PF13311">
    <property type="entry name" value="DUF4080"/>
    <property type="match status" value="1"/>
</dbReference>
<dbReference type="InterPro" id="IPR023404">
    <property type="entry name" value="rSAM_horseshoe"/>
</dbReference>
<proteinExistence type="predicted"/>
<organism evidence="8 9">
    <name type="scientific">Sulfurimonas denitrificans (strain ATCC 33889 / DSM 1251)</name>
    <name type="common">Thiomicrospira denitrificans (strain ATCC 33889 / DSM 1251)</name>
    <dbReference type="NCBI Taxonomy" id="326298"/>
    <lineage>
        <taxon>Bacteria</taxon>
        <taxon>Pseudomonadati</taxon>
        <taxon>Campylobacterota</taxon>
        <taxon>Epsilonproteobacteria</taxon>
        <taxon>Campylobacterales</taxon>
        <taxon>Sulfurimonadaceae</taxon>
        <taxon>Sulfurimonas</taxon>
    </lineage>
</organism>